<proteinExistence type="predicted"/>
<sequence>MAAMKTQEILASALATFGLFANAAFGAEGSVTFGADAPANPAETGAEPDMISGLRATVGFAALAAPFWRRRARISLRQVD</sequence>
<accession>A0A2S6N7J0</accession>
<keyword evidence="2" id="KW-0732">Signal</keyword>
<evidence type="ECO:0000313" key="4">
    <source>
        <dbReference type="Proteomes" id="UP000239089"/>
    </source>
</evidence>
<reference evidence="3 4" key="1">
    <citation type="journal article" date="2018" name="Arch. Microbiol.">
        <title>New insights into the metabolic potential of the phototrophic purple bacterium Rhodopila globiformis DSM 161(T) from its draft genome sequence and evidence for a vanadium-dependent nitrogenase.</title>
        <authorList>
            <person name="Imhoff J.F."/>
            <person name="Rahn T."/>
            <person name="Kunzel S."/>
            <person name="Neulinger S.C."/>
        </authorList>
    </citation>
    <scope>NUCLEOTIDE SEQUENCE [LARGE SCALE GENOMIC DNA]</scope>
    <source>
        <strain evidence="3 4">DSM 16996</strain>
    </source>
</reference>
<gene>
    <name evidence="3" type="ORF">CCR94_12225</name>
</gene>
<keyword evidence="4" id="KW-1185">Reference proteome</keyword>
<dbReference type="EMBL" id="NHSJ01000075">
    <property type="protein sequence ID" value="PPQ30571.1"/>
    <property type="molecule type" value="Genomic_DNA"/>
</dbReference>
<organism evidence="3 4">
    <name type="scientific">Rhodoblastus sphagnicola</name>
    <dbReference type="NCBI Taxonomy" id="333368"/>
    <lineage>
        <taxon>Bacteria</taxon>
        <taxon>Pseudomonadati</taxon>
        <taxon>Pseudomonadota</taxon>
        <taxon>Alphaproteobacteria</taxon>
        <taxon>Hyphomicrobiales</taxon>
        <taxon>Rhodoblastaceae</taxon>
        <taxon>Rhodoblastus</taxon>
    </lineage>
</organism>
<name>A0A2S6N7J0_9HYPH</name>
<feature type="signal peptide" evidence="2">
    <location>
        <begin position="1"/>
        <end position="26"/>
    </location>
</feature>
<evidence type="ECO:0000256" key="1">
    <source>
        <dbReference type="SAM" id="Phobius"/>
    </source>
</evidence>
<keyword evidence="1" id="KW-1133">Transmembrane helix</keyword>
<protein>
    <submittedName>
        <fullName evidence="3">Uncharacterized protein</fullName>
    </submittedName>
</protein>
<keyword evidence="1" id="KW-0812">Transmembrane</keyword>
<feature type="chain" id="PRO_5015666842" evidence="2">
    <location>
        <begin position="27"/>
        <end position="80"/>
    </location>
</feature>
<feature type="transmembrane region" description="Helical" evidence="1">
    <location>
        <begin position="50"/>
        <end position="68"/>
    </location>
</feature>
<evidence type="ECO:0000256" key="2">
    <source>
        <dbReference type="SAM" id="SignalP"/>
    </source>
</evidence>
<keyword evidence="1" id="KW-0472">Membrane</keyword>
<evidence type="ECO:0000313" key="3">
    <source>
        <dbReference type="EMBL" id="PPQ30571.1"/>
    </source>
</evidence>
<dbReference type="AlphaFoldDB" id="A0A2S6N7J0"/>
<dbReference type="Proteomes" id="UP000239089">
    <property type="component" value="Unassembled WGS sequence"/>
</dbReference>
<comment type="caution">
    <text evidence="3">The sequence shown here is derived from an EMBL/GenBank/DDBJ whole genome shotgun (WGS) entry which is preliminary data.</text>
</comment>